<name>A0A0Q3FGX5_BRADI</name>
<evidence type="ECO:0000313" key="2">
    <source>
        <dbReference type="EMBL" id="KQJ98414.2"/>
    </source>
</evidence>
<dbReference type="Proteomes" id="UP000008810">
    <property type="component" value="Chromosome 3"/>
</dbReference>
<feature type="region of interest" description="Disordered" evidence="1">
    <location>
        <begin position="143"/>
        <end position="167"/>
    </location>
</feature>
<evidence type="ECO:0000256" key="1">
    <source>
        <dbReference type="SAM" id="MobiDB-lite"/>
    </source>
</evidence>
<reference evidence="2 3" key="1">
    <citation type="journal article" date="2010" name="Nature">
        <title>Genome sequencing and analysis of the model grass Brachypodium distachyon.</title>
        <authorList>
            <consortium name="International Brachypodium Initiative"/>
        </authorList>
    </citation>
    <scope>NUCLEOTIDE SEQUENCE [LARGE SCALE GENOMIC DNA]</scope>
    <source>
        <strain evidence="2 3">Bd21</strain>
    </source>
</reference>
<organism evidence="2">
    <name type="scientific">Brachypodium distachyon</name>
    <name type="common">Purple false brome</name>
    <name type="synonym">Trachynia distachya</name>
    <dbReference type="NCBI Taxonomy" id="15368"/>
    <lineage>
        <taxon>Eukaryota</taxon>
        <taxon>Viridiplantae</taxon>
        <taxon>Streptophyta</taxon>
        <taxon>Embryophyta</taxon>
        <taxon>Tracheophyta</taxon>
        <taxon>Spermatophyta</taxon>
        <taxon>Magnoliopsida</taxon>
        <taxon>Liliopsida</taxon>
        <taxon>Poales</taxon>
        <taxon>Poaceae</taxon>
        <taxon>BOP clade</taxon>
        <taxon>Pooideae</taxon>
        <taxon>Stipodae</taxon>
        <taxon>Brachypodieae</taxon>
        <taxon>Brachypodium</taxon>
    </lineage>
</organism>
<dbReference type="ExpressionAtlas" id="A0A0Q3FGX5">
    <property type="expression patterns" value="baseline and differential"/>
</dbReference>
<accession>A0A0Q3FGX5</accession>
<dbReference type="Gramene" id="KQJ98414">
    <property type="protein sequence ID" value="KQJ98414"/>
    <property type="gene ID" value="BRADI_3g37171v3"/>
</dbReference>
<reference evidence="2" key="2">
    <citation type="submission" date="2017-06" db="EMBL/GenBank/DDBJ databases">
        <title>WGS assembly of Brachypodium distachyon.</title>
        <authorList>
            <consortium name="The International Brachypodium Initiative"/>
            <person name="Lucas S."/>
            <person name="Harmon-Smith M."/>
            <person name="Lail K."/>
            <person name="Tice H."/>
            <person name="Grimwood J."/>
            <person name="Bruce D."/>
            <person name="Barry K."/>
            <person name="Shu S."/>
            <person name="Lindquist E."/>
            <person name="Wang M."/>
            <person name="Pitluck S."/>
            <person name="Vogel J.P."/>
            <person name="Garvin D.F."/>
            <person name="Mockler T.C."/>
            <person name="Schmutz J."/>
            <person name="Rokhsar D."/>
            <person name="Bevan M.W."/>
        </authorList>
    </citation>
    <scope>NUCLEOTIDE SEQUENCE</scope>
    <source>
        <strain evidence="2">Bd21</strain>
    </source>
</reference>
<feature type="compositionally biased region" description="Pro residues" evidence="1">
    <location>
        <begin position="67"/>
        <end position="77"/>
    </location>
</feature>
<dbReference type="PANTHER" id="PTHR36811:SF2">
    <property type="entry name" value="OS08G0444440 PROTEIN"/>
    <property type="match status" value="1"/>
</dbReference>
<evidence type="ECO:0000313" key="3">
    <source>
        <dbReference type="EnsemblPlants" id="KQJ98414"/>
    </source>
</evidence>
<dbReference type="EnsemblPlants" id="KQJ98414">
    <property type="protein sequence ID" value="KQJ98414"/>
    <property type="gene ID" value="BRADI_3g37171v3"/>
</dbReference>
<dbReference type="InParanoid" id="A0A0Q3FGX5"/>
<dbReference type="AlphaFoldDB" id="A0A0Q3FGX5"/>
<dbReference type="PANTHER" id="PTHR36811">
    <property type="entry name" value="OS08G0444440 PROTEIN"/>
    <property type="match status" value="1"/>
</dbReference>
<feature type="compositionally biased region" description="Polar residues" evidence="1">
    <location>
        <begin position="1"/>
        <end position="10"/>
    </location>
</feature>
<keyword evidence="4" id="KW-1185">Reference proteome</keyword>
<reference evidence="3" key="3">
    <citation type="submission" date="2018-08" db="UniProtKB">
        <authorList>
            <consortium name="EnsemblPlants"/>
        </authorList>
    </citation>
    <scope>IDENTIFICATION</scope>
    <source>
        <strain evidence="3">cv. Bd21</strain>
    </source>
</reference>
<protein>
    <submittedName>
        <fullName evidence="2 3">Uncharacterized protein</fullName>
    </submittedName>
</protein>
<proteinExistence type="predicted"/>
<feature type="compositionally biased region" description="Basic and acidic residues" evidence="1">
    <location>
        <begin position="82"/>
        <end position="100"/>
    </location>
</feature>
<feature type="region of interest" description="Disordered" evidence="1">
    <location>
        <begin position="41"/>
        <end position="120"/>
    </location>
</feature>
<dbReference type="OrthoDB" id="694958at2759"/>
<dbReference type="EMBL" id="CM000882">
    <property type="protein sequence ID" value="KQJ98414.2"/>
    <property type="molecule type" value="Genomic_DNA"/>
</dbReference>
<sequence>MEARPSSSRPPVSFLVARRRRIRRHQPSHLLPRVRWNRKELPERATPTPSGFLLLSHRPGGHSSLPPLLPFDPNPPEPVEEEAPKPLERESEAMEKKDLLGVRSKPAATKRRRKVAAGGGSRWGIAKAVAEYLASDSYMYAPLVSDPQQPPPPPAAAPATGSPEKEVTLVQKYRGSWRSTFAAC</sequence>
<evidence type="ECO:0000313" key="4">
    <source>
        <dbReference type="Proteomes" id="UP000008810"/>
    </source>
</evidence>
<gene>
    <name evidence="2" type="ORF">BRADI_3g37171v3</name>
</gene>
<feature type="region of interest" description="Disordered" evidence="1">
    <location>
        <begin position="1"/>
        <end position="20"/>
    </location>
</feature>